<protein>
    <submittedName>
        <fullName evidence="2">Uncharacterized protein</fullName>
    </submittedName>
</protein>
<evidence type="ECO:0000313" key="2">
    <source>
        <dbReference type="EMBL" id="CAK9080444.1"/>
    </source>
</evidence>
<reference evidence="2 3" key="1">
    <citation type="submission" date="2024-02" db="EMBL/GenBank/DDBJ databases">
        <authorList>
            <person name="Chen Y."/>
            <person name="Shah S."/>
            <person name="Dougan E. K."/>
            <person name="Thang M."/>
            <person name="Chan C."/>
        </authorList>
    </citation>
    <scope>NUCLEOTIDE SEQUENCE [LARGE SCALE GENOMIC DNA]</scope>
</reference>
<evidence type="ECO:0000313" key="3">
    <source>
        <dbReference type="Proteomes" id="UP001642484"/>
    </source>
</evidence>
<keyword evidence="3" id="KW-1185">Reference proteome</keyword>
<comment type="caution">
    <text evidence="2">The sequence shown here is derived from an EMBL/GenBank/DDBJ whole genome shotgun (WGS) entry which is preliminary data.</text>
</comment>
<dbReference type="Proteomes" id="UP001642484">
    <property type="component" value="Unassembled WGS sequence"/>
</dbReference>
<evidence type="ECO:0000256" key="1">
    <source>
        <dbReference type="SAM" id="MobiDB-lite"/>
    </source>
</evidence>
<dbReference type="EMBL" id="CAXAMN010023740">
    <property type="protein sequence ID" value="CAK9080444.1"/>
    <property type="molecule type" value="Genomic_DNA"/>
</dbReference>
<feature type="compositionally biased region" description="Basic and acidic residues" evidence="1">
    <location>
        <begin position="354"/>
        <end position="382"/>
    </location>
</feature>
<organism evidence="2 3">
    <name type="scientific">Durusdinium trenchii</name>
    <dbReference type="NCBI Taxonomy" id="1381693"/>
    <lineage>
        <taxon>Eukaryota</taxon>
        <taxon>Sar</taxon>
        <taxon>Alveolata</taxon>
        <taxon>Dinophyceae</taxon>
        <taxon>Suessiales</taxon>
        <taxon>Symbiodiniaceae</taxon>
        <taxon>Durusdinium</taxon>
    </lineage>
</organism>
<feature type="region of interest" description="Disordered" evidence="1">
    <location>
        <begin position="354"/>
        <end position="405"/>
    </location>
</feature>
<proteinExistence type="predicted"/>
<accession>A0ABP0PWX4</accession>
<name>A0ABP0PWX4_9DINO</name>
<sequence>MSLADKHWLPRECVLVRFHRDPDLLHWRGILMSPDRDVETTVLEVGGTYTEVRATEERRLPRGVREDDTYLPRHSDKGEFSREEWKRLILIQERAAEARLQRRRVEGKVDGERKVSALRQRMAEASGGEAEEETEESVWLVIYRSGSGDLGAECEPPEDAHENVVNGKSFTLFSRGGEEFLSRKVPLKQVADMKKLFEGRSKAEESDRDVRILALVFDAAEERYRTLQEAVPEYDEIKYGDYPLQGPRTMFRDVKQLRRTGQDFVIHHEAWVKKALHLMMVYDQLNLPGLAPAEALNRRRALIEHAHSGRPDTPSYEGAEDFMGIKDTADGSLVDPALLQFTAKRQAAKAEIMKQSRLAAEERKAAHKKGDGKGDKDKESRGALETPTYSRARAHGPGQGPETFLGAKQFSKEPLGHHGDIFPMPLPMDRGFPGSSAVLETQLSSMEASSIGRWDERWRFRREDGAQVEVFSRAEVKKANDRLTSPARADKAWRERSRSRPSFEALEFFRPEAARAGELRLPHFKKAMKGWRRLAPTQTRMPMVEFAKTCISGLMMSQGWHEMALYNEVTYSTYARPGEMLRVMAVDVAPKNSQFNHHVIVLSPFERGVSSKTGIFDEVLVMDDVRMPQLGDLLVEWARRRMNKEGEEAKRWSFNLQPFGEMIRRDFPKWFRGGSFPVPAQLQRRLGDHFKI</sequence>
<gene>
    <name evidence="2" type="ORF">CCMP2556_LOCUS39504</name>
</gene>